<gene>
    <name evidence="2" type="ORF">SAMN05421740_102431</name>
</gene>
<feature type="transmembrane region" description="Helical" evidence="1">
    <location>
        <begin position="12"/>
        <end position="36"/>
    </location>
</feature>
<keyword evidence="1" id="KW-1133">Transmembrane helix</keyword>
<dbReference type="AlphaFoldDB" id="A0A1H7J625"/>
<evidence type="ECO:0000256" key="1">
    <source>
        <dbReference type="SAM" id="Phobius"/>
    </source>
</evidence>
<proteinExistence type="predicted"/>
<accession>A0A1H7J625</accession>
<evidence type="ECO:0000313" key="3">
    <source>
        <dbReference type="Proteomes" id="UP000198916"/>
    </source>
</evidence>
<protein>
    <submittedName>
        <fullName evidence="2">Uncharacterized protein</fullName>
    </submittedName>
</protein>
<dbReference type="EMBL" id="FNZR01000002">
    <property type="protein sequence ID" value="SEK68575.1"/>
    <property type="molecule type" value="Genomic_DNA"/>
</dbReference>
<dbReference type="Proteomes" id="UP000198916">
    <property type="component" value="Unassembled WGS sequence"/>
</dbReference>
<reference evidence="3" key="1">
    <citation type="submission" date="2016-10" db="EMBL/GenBank/DDBJ databases">
        <authorList>
            <person name="Varghese N."/>
            <person name="Submissions S."/>
        </authorList>
    </citation>
    <scope>NUCLEOTIDE SEQUENCE [LARGE SCALE GENOMIC DNA]</scope>
    <source>
        <strain evidence="3">Jip14</strain>
    </source>
</reference>
<keyword evidence="1" id="KW-0472">Membrane</keyword>
<evidence type="ECO:0000313" key="2">
    <source>
        <dbReference type="EMBL" id="SEK68575.1"/>
    </source>
</evidence>
<name>A0A1H7J625_9SPHI</name>
<keyword evidence="3" id="KW-1185">Reference proteome</keyword>
<sequence>MDCKKKHQLKRLMLFVCSRISVIMLFFLVSLSRLLFGLT</sequence>
<keyword evidence="1" id="KW-0812">Transmembrane</keyword>
<organism evidence="2 3">
    <name type="scientific">Parapedobacter koreensis</name>
    <dbReference type="NCBI Taxonomy" id="332977"/>
    <lineage>
        <taxon>Bacteria</taxon>
        <taxon>Pseudomonadati</taxon>
        <taxon>Bacteroidota</taxon>
        <taxon>Sphingobacteriia</taxon>
        <taxon>Sphingobacteriales</taxon>
        <taxon>Sphingobacteriaceae</taxon>
        <taxon>Parapedobacter</taxon>
    </lineage>
</organism>